<evidence type="ECO:0000313" key="4">
    <source>
        <dbReference type="Proteomes" id="UP000477680"/>
    </source>
</evidence>
<dbReference type="AlphaFoldDB" id="A0A6C0TY69"/>
<dbReference type="InterPro" id="IPR013362">
    <property type="entry name" value="Pilus_4_PilV"/>
</dbReference>
<dbReference type="Proteomes" id="UP000477680">
    <property type="component" value="Chromosome"/>
</dbReference>
<gene>
    <name evidence="3" type="primary">pilV</name>
    <name evidence="3" type="ORF">G3T16_04650</name>
</gene>
<dbReference type="PROSITE" id="PS00409">
    <property type="entry name" value="PROKAR_NTER_METHYL"/>
    <property type="match status" value="1"/>
</dbReference>
<dbReference type="InterPro" id="IPR054402">
    <property type="entry name" value="Tt1218-like_dom"/>
</dbReference>
<protein>
    <submittedName>
        <fullName evidence="3">Type IV pilus modification protein PilV</fullName>
    </submittedName>
</protein>
<reference evidence="3 4" key="1">
    <citation type="submission" date="2020-02" db="EMBL/GenBank/DDBJ databases">
        <title>Genome sequencing for Kineobactrum sp. M2.</title>
        <authorList>
            <person name="Park S.-J."/>
        </authorList>
    </citation>
    <scope>NUCLEOTIDE SEQUENCE [LARGE SCALE GENOMIC DNA]</scope>
    <source>
        <strain evidence="3 4">M2</strain>
    </source>
</reference>
<keyword evidence="4" id="KW-1185">Reference proteome</keyword>
<evidence type="ECO:0000256" key="1">
    <source>
        <dbReference type="SAM" id="Phobius"/>
    </source>
</evidence>
<name>A0A6C0TY69_9GAMM</name>
<dbReference type="Pfam" id="PF22150">
    <property type="entry name" value="Tt1218-like"/>
    <property type="match status" value="1"/>
</dbReference>
<feature type="transmembrane region" description="Helical" evidence="1">
    <location>
        <begin position="20"/>
        <end position="43"/>
    </location>
</feature>
<feature type="domain" description="Type IV pilin Tt1218-like" evidence="2">
    <location>
        <begin position="40"/>
        <end position="82"/>
    </location>
</feature>
<dbReference type="KEGG" id="kim:G3T16_04650"/>
<dbReference type="EMBL" id="CP048711">
    <property type="protein sequence ID" value="QIB64782.1"/>
    <property type="molecule type" value="Genomic_DNA"/>
</dbReference>
<dbReference type="Pfam" id="PF07963">
    <property type="entry name" value="N_methyl"/>
    <property type="match status" value="1"/>
</dbReference>
<proteinExistence type="predicted"/>
<evidence type="ECO:0000313" key="3">
    <source>
        <dbReference type="EMBL" id="QIB64782.1"/>
    </source>
</evidence>
<dbReference type="InterPro" id="IPR012902">
    <property type="entry name" value="N_methyl_site"/>
</dbReference>
<keyword evidence="1" id="KW-0472">Membrane</keyword>
<sequence>MFPVSARRQAGPGSQRGMTLIEALAAFVILSVGLLGIVGLQALSKTAQHQAIQRSRAVALGNDMLERIRSNPAGLETYDIHLAPQGVAQPLLNPAPIA</sequence>
<dbReference type="NCBIfam" id="TIGR02523">
    <property type="entry name" value="type_IV_pilV"/>
    <property type="match status" value="1"/>
</dbReference>
<evidence type="ECO:0000259" key="2">
    <source>
        <dbReference type="Pfam" id="PF22150"/>
    </source>
</evidence>
<accession>A0A6C0TY69</accession>
<organism evidence="3 4">
    <name type="scientific">Kineobactrum salinum</name>
    <dbReference type="NCBI Taxonomy" id="2708301"/>
    <lineage>
        <taxon>Bacteria</taxon>
        <taxon>Pseudomonadati</taxon>
        <taxon>Pseudomonadota</taxon>
        <taxon>Gammaproteobacteria</taxon>
        <taxon>Cellvibrionales</taxon>
        <taxon>Halieaceae</taxon>
        <taxon>Kineobactrum</taxon>
    </lineage>
</organism>
<keyword evidence="1" id="KW-0812">Transmembrane</keyword>
<keyword evidence="1" id="KW-1133">Transmembrane helix</keyword>